<dbReference type="EMBL" id="JACGCI010000026">
    <property type="protein sequence ID" value="KAF6756318.1"/>
    <property type="molecule type" value="Genomic_DNA"/>
</dbReference>
<feature type="transmembrane region" description="Helical" evidence="1">
    <location>
        <begin position="276"/>
        <end position="296"/>
    </location>
</feature>
<proteinExistence type="predicted"/>
<dbReference type="InterPro" id="IPR010699">
    <property type="entry name" value="DUF1275"/>
</dbReference>
<evidence type="ECO:0000313" key="2">
    <source>
        <dbReference type="EMBL" id="KAF6756318.1"/>
    </source>
</evidence>
<reference evidence="2 3" key="1">
    <citation type="submission" date="2020-07" db="EMBL/GenBank/DDBJ databases">
        <title>Comparative genomics of pyrophilous fungi reveals a link between fire events and developmental genes.</title>
        <authorList>
            <consortium name="DOE Joint Genome Institute"/>
            <person name="Steindorff A.S."/>
            <person name="Carver A."/>
            <person name="Calhoun S."/>
            <person name="Stillman K."/>
            <person name="Liu H."/>
            <person name="Lipzen A."/>
            <person name="Pangilinan J."/>
            <person name="Labutti K."/>
            <person name="Bruns T.D."/>
            <person name="Grigoriev I.V."/>
        </authorList>
    </citation>
    <scope>NUCLEOTIDE SEQUENCE [LARGE SCALE GENOMIC DNA]</scope>
    <source>
        <strain evidence="2 3">CBS 144469</strain>
    </source>
</reference>
<keyword evidence="1" id="KW-1133">Transmembrane helix</keyword>
<accession>A0A8H6M5D1</accession>
<comment type="caution">
    <text evidence="2">The sequence shown here is derived from an EMBL/GenBank/DDBJ whole genome shotgun (WGS) entry which is preliminary data.</text>
</comment>
<feature type="transmembrane region" description="Helical" evidence="1">
    <location>
        <begin position="68"/>
        <end position="89"/>
    </location>
</feature>
<dbReference type="Proteomes" id="UP000521943">
    <property type="component" value="Unassembled WGS sequence"/>
</dbReference>
<dbReference type="Pfam" id="PF06912">
    <property type="entry name" value="DUF1275"/>
    <property type="match status" value="1"/>
</dbReference>
<feature type="transmembrane region" description="Helical" evidence="1">
    <location>
        <begin position="193"/>
        <end position="212"/>
    </location>
</feature>
<dbReference type="OrthoDB" id="5288586at2759"/>
<keyword evidence="3" id="KW-1185">Reference proteome</keyword>
<dbReference type="PANTHER" id="PTHR37488">
    <property type="entry name" value="DUF1275 DOMAIN-CONTAINING PROTEIN"/>
    <property type="match status" value="1"/>
</dbReference>
<gene>
    <name evidence="2" type="ORF">DFP72DRAFT_893847</name>
</gene>
<organism evidence="2 3">
    <name type="scientific">Ephemerocybe angulata</name>
    <dbReference type="NCBI Taxonomy" id="980116"/>
    <lineage>
        <taxon>Eukaryota</taxon>
        <taxon>Fungi</taxon>
        <taxon>Dikarya</taxon>
        <taxon>Basidiomycota</taxon>
        <taxon>Agaricomycotina</taxon>
        <taxon>Agaricomycetes</taxon>
        <taxon>Agaricomycetidae</taxon>
        <taxon>Agaricales</taxon>
        <taxon>Agaricineae</taxon>
        <taxon>Psathyrellaceae</taxon>
        <taxon>Ephemerocybe</taxon>
    </lineage>
</organism>
<keyword evidence="1" id="KW-0472">Membrane</keyword>
<evidence type="ECO:0000256" key="1">
    <source>
        <dbReference type="SAM" id="Phobius"/>
    </source>
</evidence>
<feature type="transmembrane region" description="Helical" evidence="1">
    <location>
        <begin position="160"/>
        <end position="181"/>
    </location>
</feature>
<name>A0A8H6M5D1_9AGAR</name>
<dbReference type="PANTHER" id="PTHR37488:SF2">
    <property type="entry name" value="DUF1275 DOMAIN-CONTAINING PROTEIN"/>
    <property type="match status" value="1"/>
</dbReference>
<sequence>MSLDSTSSLKKHATVVVSYNAVESNGSSSSSSVEEAPLLGRIGNNSWRTRTQRYLASEVDSENVTWPLLGYLFMAGYIDAISFTTIFVWCGFQTGNFAQVSLAVARTIEATFLNPRSGILSTLVSLPKTEQASICSLSAFFFGLATFGRLGDKVGTHKRGWLFAGTLIQALLSLTAAYTFWDLEDHSGPVSSLRHLAGVACLSASLGVQGIMARRLGTQFSTTIVLTAIFVELTADPTLFQVMRPVRSRDQKWLAVFALGFGVVVGRLILGQLGTALTIGVGVLIRIAIAVSWLFIPASRVQLS</sequence>
<protein>
    <submittedName>
        <fullName evidence="2">Uncharacterized protein</fullName>
    </submittedName>
</protein>
<dbReference type="AlphaFoldDB" id="A0A8H6M5D1"/>
<keyword evidence="1" id="KW-0812">Transmembrane</keyword>
<evidence type="ECO:0000313" key="3">
    <source>
        <dbReference type="Proteomes" id="UP000521943"/>
    </source>
</evidence>
<feature type="transmembrane region" description="Helical" evidence="1">
    <location>
        <begin position="253"/>
        <end position="270"/>
    </location>
</feature>